<evidence type="ECO:0000313" key="1">
    <source>
        <dbReference type="EMBL" id="KAI3808540.1"/>
    </source>
</evidence>
<dbReference type="EMBL" id="CM042025">
    <property type="protein sequence ID" value="KAI3808540.1"/>
    <property type="molecule type" value="Genomic_DNA"/>
</dbReference>
<evidence type="ECO:0000313" key="2">
    <source>
        <dbReference type="Proteomes" id="UP001056120"/>
    </source>
</evidence>
<dbReference type="Proteomes" id="UP001056120">
    <property type="component" value="Linkage Group LG08"/>
</dbReference>
<keyword evidence="2" id="KW-1185">Reference proteome</keyword>
<gene>
    <name evidence="1" type="ORF">L1987_24493</name>
</gene>
<protein>
    <submittedName>
        <fullName evidence="1">Uncharacterized protein</fullName>
    </submittedName>
</protein>
<accession>A0ACB9IM25</accession>
<comment type="caution">
    <text evidence="1">The sequence shown here is derived from an EMBL/GenBank/DDBJ whole genome shotgun (WGS) entry which is preliminary data.</text>
</comment>
<proteinExistence type="predicted"/>
<reference evidence="2" key="1">
    <citation type="journal article" date="2022" name="Mol. Ecol. Resour.">
        <title>The genomes of chicory, endive, great burdock and yacon provide insights into Asteraceae palaeo-polyploidization history and plant inulin production.</title>
        <authorList>
            <person name="Fan W."/>
            <person name="Wang S."/>
            <person name="Wang H."/>
            <person name="Wang A."/>
            <person name="Jiang F."/>
            <person name="Liu H."/>
            <person name="Zhao H."/>
            <person name="Xu D."/>
            <person name="Zhang Y."/>
        </authorList>
    </citation>
    <scope>NUCLEOTIDE SEQUENCE [LARGE SCALE GENOMIC DNA]</scope>
    <source>
        <strain evidence="2">cv. Yunnan</strain>
    </source>
</reference>
<organism evidence="1 2">
    <name type="scientific">Smallanthus sonchifolius</name>
    <dbReference type="NCBI Taxonomy" id="185202"/>
    <lineage>
        <taxon>Eukaryota</taxon>
        <taxon>Viridiplantae</taxon>
        <taxon>Streptophyta</taxon>
        <taxon>Embryophyta</taxon>
        <taxon>Tracheophyta</taxon>
        <taxon>Spermatophyta</taxon>
        <taxon>Magnoliopsida</taxon>
        <taxon>eudicotyledons</taxon>
        <taxon>Gunneridae</taxon>
        <taxon>Pentapetalae</taxon>
        <taxon>asterids</taxon>
        <taxon>campanulids</taxon>
        <taxon>Asterales</taxon>
        <taxon>Asteraceae</taxon>
        <taxon>Asteroideae</taxon>
        <taxon>Heliantheae alliance</taxon>
        <taxon>Millerieae</taxon>
        <taxon>Smallanthus</taxon>
    </lineage>
</organism>
<sequence length="94" mass="10574">MYSSLKNQRLIEVQSVIGIGGKKKINRLGVKNKQKSKELSRVSQWWKESEYLTATVFLKSYDACSSAGGGRVVFPSGRYLTVKSTVTLLHLRHT</sequence>
<reference evidence="1 2" key="2">
    <citation type="journal article" date="2022" name="Mol. Ecol. Resour.">
        <title>The genomes of chicory, endive, great burdock and yacon provide insights into Asteraceae paleo-polyploidization history and plant inulin production.</title>
        <authorList>
            <person name="Fan W."/>
            <person name="Wang S."/>
            <person name="Wang H."/>
            <person name="Wang A."/>
            <person name="Jiang F."/>
            <person name="Liu H."/>
            <person name="Zhao H."/>
            <person name="Xu D."/>
            <person name="Zhang Y."/>
        </authorList>
    </citation>
    <scope>NUCLEOTIDE SEQUENCE [LARGE SCALE GENOMIC DNA]</scope>
    <source>
        <strain evidence="2">cv. Yunnan</strain>
        <tissue evidence="1">Leaves</tissue>
    </source>
</reference>
<name>A0ACB9IM25_9ASTR</name>